<dbReference type="Proteomes" id="UP000254134">
    <property type="component" value="Unassembled WGS sequence"/>
</dbReference>
<comment type="caution">
    <text evidence="1">The sequence shown here is derived from an EMBL/GenBank/DDBJ whole genome shotgun (WGS) entry which is preliminary data.</text>
</comment>
<keyword evidence="2" id="KW-1185">Reference proteome</keyword>
<protein>
    <recommendedName>
        <fullName evidence="3">DUF4157 domain-containing protein</fullName>
    </recommendedName>
</protein>
<name>A0A7M2YWG0_9ACTN</name>
<gene>
    <name evidence="1" type="ORF">Gocc_2039</name>
</gene>
<proteinExistence type="predicted"/>
<dbReference type="RefSeq" id="WP_114796455.1">
    <property type="nucleotide sequence ID" value="NZ_QQZY01000004.1"/>
</dbReference>
<evidence type="ECO:0008006" key="3">
    <source>
        <dbReference type="Google" id="ProtNLM"/>
    </source>
</evidence>
<dbReference type="EMBL" id="QQZY01000004">
    <property type="protein sequence ID" value="RDI74463.1"/>
    <property type="molecule type" value="Genomic_DNA"/>
</dbReference>
<organism evidence="1 2">
    <name type="scientific">Gaiella occulta</name>
    <dbReference type="NCBI Taxonomy" id="1002870"/>
    <lineage>
        <taxon>Bacteria</taxon>
        <taxon>Bacillati</taxon>
        <taxon>Actinomycetota</taxon>
        <taxon>Thermoleophilia</taxon>
        <taxon>Gaiellales</taxon>
        <taxon>Gaiellaceae</taxon>
        <taxon>Gaiella</taxon>
    </lineage>
</organism>
<dbReference type="AlphaFoldDB" id="A0A7M2YWG0"/>
<dbReference type="OrthoDB" id="5244852at2"/>
<evidence type="ECO:0000313" key="1">
    <source>
        <dbReference type="EMBL" id="RDI74463.1"/>
    </source>
</evidence>
<accession>A0A7M2YWG0</accession>
<evidence type="ECO:0000313" key="2">
    <source>
        <dbReference type="Proteomes" id="UP000254134"/>
    </source>
</evidence>
<reference evidence="1 2" key="1">
    <citation type="submission" date="2018-07" db="EMBL/GenBank/DDBJ databases">
        <title>High-quality-draft genome sequence of Gaiella occulta.</title>
        <authorList>
            <person name="Severino R."/>
            <person name="Froufe H.J.C."/>
            <person name="Rainey F.A."/>
            <person name="Barroso C."/>
            <person name="Albuquerque L."/>
            <person name="Lobo-Da-Cunha A."/>
            <person name="Da Costa M.S."/>
            <person name="Egas C."/>
        </authorList>
    </citation>
    <scope>NUCLEOTIDE SEQUENCE [LARGE SCALE GENOMIC DNA]</scope>
    <source>
        <strain evidence="1 2">F2-233</strain>
    </source>
</reference>
<reference evidence="2" key="2">
    <citation type="journal article" date="2019" name="MicrobiologyOpen">
        <title>High-quality draft genome sequence of Gaiella occulta isolated from a 150 meter deep mineral water borehole and comparison with the genome sequences of other deep-branching lineages of the phylum Actinobacteria.</title>
        <authorList>
            <person name="Severino R."/>
            <person name="Froufe H.J.C."/>
            <person name="Barroso C."/>
            <person name="Albuquerque L."/>
            <person name="Lobo-da-Cunha A."/>
            <person name="da Costa M.S."/>
            <person name="Egas C."/>
        </authorList>
    </citation>
    <scope>NUCLEOTIDE SEQUENCE [LARGE SCALE GENOMIC DNA]</scope>
    <source>
        <strain evidence="2">F2-233</strain>
    </source>
</reference>
<sequence>MDPRLAAAKERLDRLDWWPRPVRVDHVRLLTVPWLFRLPGLRRFDGYALHGTILLRSPQATEDLVTHELCHVWQMQHRPLRMPLSYLRSGYAANGYERQARAAVEATRPG</sequence>